<dbReference type="InterPro" id="IPR036875">
    <property type="entry name" value="Znf_CCHC_sf"/>
</dbReference>
<dbReference type="PROSITE" id="PS50158">
    <property type="entry name" value="ZF_CCHC"/>
    <property type="match status" value="1"/>
</dbReference>
<dbReference type="Pfam" id="PF00098">
    <property type="entry name" value="zf-CCHC"/>
    <property type="match status" value="1"/>
</dbReference>
<evidence type="ECO:0000259" key="3">
    <source>
        <dbReference type="PROSITE" id="PS50158"/>
    </source>
</evidence>
<dbReference type="InterPro" id="IPR001878">
    <property type="entry name" value="Znf_CCHC"/>
</dbReference>
<dbReference type="Gene3D" id="4.10.60.10">
    <property type="entry name" value="Zinc finger, CCHC-type"/>
    <property type="match status" value="1"/>
</dbReference>
<dbReference type="EMBL" id="JAUUTY010000004">
    <property type="protein sequence ID" value="KAK1645818.1"/>
    <property type="molecule type" value="Genomic_DNA"/>
</dbReference>
<proteinExistence type="predicted"/>
<dbReference type="PANTHER" id="PTHR15503:SF22">
    <property type="entry name" value="TRANSPOSON TY3-I GAG POLYPROTEIN"/>
    <property type="match status" value="1"/>
</dbReference>
<evidence type="ECO:0000256" key="2">
    <source>
        <dbReference type="SAM" id="MobiDB-lite"/>
    </source>
</evidence>
<keyword evidence="1" id="KW-0862">Zinc</keyword>
<gene>
    <name evidence="4" type="ORF">QYE76_063623</name>
</gene>
<dbReference type="Proteomes" id="UP001231189">
    <property type="component" value="Unassembled WGS sequence"/>
</dbReference>
<sequence length="247" mass="27384">MVDTRRGGSSQDNPPPPPDPNMAQLLRLMMEDRQTARAESQANIAALRQIAQLAAGNRDNDDEGGNGEEAPRSRLRDFQNTNPPDTDTDEKKRDRFLNGLHKEIKSILVVVPYPDLEALVDAAIMVESKRKAAFETCKRKMQQQQSGPNNAKFRSPPPSRPVHQPQRTPASVPDYRPNNNNANRQAMQQRSGGGSYNNNPRNNPTARTPGDGCFACGKPGHFSRDCPNKMNSAQQCTQTQHCPYTVP</sequence>
<name>A0AAD8S619_LOLMU</name>
<keyword evidence="1" id="KW-0863">Zinc-finger</keyword>
<keyword evidence="5" id="KW-1185">Reference proteome</keyword>
<feature type="domain" description="CCHC-type" evidence="3">
    <location>
        <begin position="213"/>
        <end position="228"/>
    </location>
</feature>
<accession>A0AAD8S619</accession>
<dbReference type="SMART" id="SM00343">
    <property type="entry name" value="ZnF_C2HC"/>
    <property type="match status" value="1"/>
</dbReference>
<feature type="region of interest" description="Disordered" evidence="2">
    <location>
        <begin position="1"/>
        <end position="23"/>
    </location>
</feature>
<keyword evidence="1" id="KW-0479">Metal-binding</keyword>
<feature type="compositionally biased region" description="Low complexity" evidence="2">
    <location>
        <begin position="197"/>
        <end position="209"/>
    </location>
</feature>
<dbReference type="GO" id="GO:0003676">
    <property type="term" value="F:nucleic acid binding"/>
    <property type="evidence" value="ECO:0007669"/>
    <property type="project" value="InterPro"/>
</dbReference>
<organism evidence="4 5">
    <name type="scientific">Lolium multiflorum</name>
    <name type="common">Italian ryegrass</name>
    <name type="synonym">Lolium perenne subsp. multiflorum</name>
    <dbReference type="NCBI Taxonomy" id="4521"/>
    <lineage>
        <taxon>Eukaryota</taxon>
        <taxon>Viridiplantae</taxon>
        <taxon>Streptophyta</taxon>
        <taxon>Embryophyta</taxon>
        <taxon>Tracheophyta</taxon>
        <taxon>Spermatophyta</taxon>
        <taxon>Magnoliopsida</taxon>
        <taxon>Liliopsida</taxon>
        <taxon>Poales</taxon>
        <taxon>Poaceae</taxon>
        <taxon>BOP clade</taxon>
        <taxon>Pooideae</taxon>
        <taxon>Poodae</taxon>
        <taxon>Poeae</taxon>
        <taxon>Poeae Chloroplast Group 2 (Poeae type)</taxon>
        <taxon>Loliodinae</taxon>
        <taxon>Loliinae</taxon>
        <taxon>Lolium</taxon>
    </lineage>
</organism>
<dbReference type="SUPFAM" id="SSF57756">
    <property type="entry name" value="Retrovirus zinc finger-like domains"/>
    <property type="match status" value="1"/>
</dbReference>
<feature type="compositionally biased region" description="Low complexity" evidence="2">
    <location>
        <begin position="178"/>
        <end position="190"/>
    </location>
</feature>
<feature type="region of interest" description="Disordered" evidence="2">
    <location>
        <begin position="136"/>
        <end position="213"/>
    </location>
</feature>
<evidence type="ECO:0000313" key="5">
    <source>
        <dbReference type="Proteomes" id="UP001231189"/>
    </source>
</evidence>
<evidence type="ECO:0000256" key="1">
    <source>
        <dbReference type="PROSITE-ProRule" id="PRU00047"/>
    </source>
</evidence>
<feature type="region of interest" description="Disordered" evidence="2">
    <location>
        <begin position="55"/>
        <end position="94"/>
    </location>
</feature>
<evidence type="ECO:0000313" key="4">
    <source>
        <dbReference type="EMBL" id="KAK1645818.1"/>
    </source>
</evidence>
<dbReference type="PANTHER" id="PTHR15503">
    <property type="entry name" value="LDOC1 RELATED"/>
    <property type="match status" value="1"/>
</dbReference>
<dbReference type="AlphaFoldDB" id="A0AAD8S619"/>
<reference evidence="4" key="1">
    <citation type="submission" date="2023-07" db="EMBL/GenBank/DDBJ databases">
        <title>A chromosome-level genome assembly of Lolium multiflorum.</title>
        <authorList>
            <person name="Chen Y."/>
            <person name="Copetti D."/>
            <person name="Kolliker R."/>
            <person name="Studer B."/>
        </authorList>
    </citation>
    <scope>NUCLEOTIDE SEQUENCE</scope>
    <source>
        <strain evidence="4">02402/16</strain>
        <tissue evidence="4">Leaf</tissue>
    </source>
</reference>
<dbReference type="GO" id="GO:0008270">
    <property type="term" value="F:zinc ion binding"/>
    <property type="evidence" value="ECO:0007669"/>
    <property type="project" value="UniProtKB-KW"/>
</dbReference>
<protein>
    <recommendedName>
        <fullName evidence="3">CCHC-type domain-containing protein</fullName>
    </recommendedName>
</protein>
<comment type="caution">
    <text evidence="4">The sequence shown here is derived from an EMBL/GenBank/DDBJ whole genome shotgun (WGS) entry which is preliminary data.</text>
</comment>
<dbReference type="InterPro" id="IPR032567">
    <property type="entry name" value="RTL1-rel"/>
</dbReference>